<organism evidence="8 9">
    <name type="scientific">Clavelina lepadiformis</name>
    <name type="common">Light-bulb sea squirt</name>
    <name type="synonym">Ascidia lepadiformis</name>
    <dbReference type="NCBI Taxonomy" id="159417"/>
    <lineage>
        <taxon>Eukaryota</taxon>
        <taxon>Metazoa</taxon>
        <taxon>Chordata</taxon>
        <taxon>Tunicata</taxon>
        <taxon>Ascidiacea</taxon>
        <taxon>Aplousobranchia</taxon>
        <taxon>Clavelinidae</taxon>
        <taxon>Clavelina</taxon>
    </lineage>
</organism>
<keyword evidence="2 5" id="KW-0732">Signal</keyword>
<feature type="signal peptide" evidence="5">
    <location>
        <begin position="1"/>
        <end position="26"/>
    </location>
</feature>
<dbReference type="SMART" id="SM00369">
    <property type="entry name" value="LRR_TYP"/>
    <property type="match status" value="9"/>
</dbReference>
<keyword evidence="9" id="KW-1185">Reference proteome</keyword>
<gene>
    <name evidence="8" type="ORF">CVLEPA_LOCUS3147</name>
</gene>
<feature type="transmembrane region" description="Helical" evidence="4">
    <location>
        <begin position="418"/>
        <end position="442"/>
    </location>
</feature>
<protein>
    <submittedName>
        <fullName evidence="8">Uncharacterized protein</fullName>
    </submittedName>
</protein>
<evidence type="ECO:0000256" key="5">
    <source>
        <dbReference type="SAM" id="SignalP"/>
    </source>
</evidence>
<dbReference type="SMART" id="SM00082">
    <property type="entry name" value="LRRCT"/>
    <property type="match status" value="1"/>
</dbReference>
<evidence type="ECO:0000256" key="2">
    <source>
        <dbReference type="ARBA" id="ARBA00022729"/>
    </source>
</evidence>
<dbReference type="PANTHER" id="PTHR24366">
    <property type="entry name" value="IG(IMMUNOGLOBULIN) AND LRR(LEUCINE RICH REPEAT) DOMAINS"/>
    <property type="match status" value="1"/>
</dbReference>
<reference evidence="8 9" key="1">
    <citation type="submission" date="2024-02" db="EMBL/GenBank/DDBJ databases">
        <authorList>
            <person name="Daric V."/>
            <person name="Darras S."/>
        </authorList>
    </citation>
    <scope>NUCLEOTIDE SEQUENCE [LARGE SCALE GENOMIC DNA]</scope>
</reference>
<comment type="caution">
    <text evidence="8">The sequence shown here is derived from an EMBL/GenBank/DDBJ whole genome shotgun (WGS) entry which is preliminary data.</text>
</comment>
<evidence type="ECO:0000313" key="8">
    <source>
        <dbReference type="EMBL" id="CAK8673351.1"/>
    </source>
</evidence>
<evidence type="ECO:0000256" key="4">
    <source>
        <dbReference type="SAM" id="Phobius"/>
    </source>
</evidence>
<dbReference type="InterPro" id="IPR001611">
    <property type="entry name" value="Leu-rich_rpt"/>
</dbReference>
<dbReference type="InterPro" id="IPR032675">
    <property type="entry name" value="LRR_dom_sf"/>
</dbReference>
<dbReference type="InterPro" id="IPR000483">
    <property type="entry name" value="Cys-rich_flank_reg_C"/>
</dbReference>
<evidence type="ECO:0000256" key="3">
    <source>
        <dbReference type="ARBA" id="ARBA00022737"/>
    </source>
</evidence>
<sequence>MMYLNKIKTVVFAWMVFLHSTNVASSCPSECRCFGFSGDWIADCSTQNLTQIPSGFAENTTEIFLQNNLISTLPENAFSNLTKLKFLYLHNNNISEIAPAVFADPSLTLKYLTLHDNQIRILPGDVFAGMSDLIVLNLNNNLLNSLPPSLVRNLTGIVQISFSGNNLSSIDDVTFDDLSKLKYIGLSNNKLRSLPQNWGNIAPDLYSIDYSGNNLETLPPVPSTANQIYATGNSISTLSSSSFANATELYEMFLSLNRISAIENDTFLGATSLGWLDLSGNAMERVDDFTFDHLSKLQGLYLAYNEPLSSISSHAFEGFNETIYRLSFDSCNFTWIDADIIASLTNKQLVIWMGNNPWNCDCNLQDVVELVQSSPSKFYDLNQITCQNPDDVKGKKMTTVDSKSRCSPAPITKAYSELGLAIGLSIAAAVVFVVIVGFLINARTAKIINRNRQQTERTSRQDEVASVL</sequence>
<name>A0ABP0F1P3_CLALP</name>
<dbReference type="PROSITE" id="PS51257">
    <property type="entry name" value="PROKAR_LIPOPROTEIN"/>
    <property type="match status" value="1"/>
</dbReference>
<evidence type="ECO:0000259" key="6">
    <source>
        <dbReference type="SMART" id="SM00013"/>
    </source>
</evidence>
<accession>A0ABP0F1P3</accession>
<keyword evidence="1" id="KW-0433">Leucine-rich repeat</keyword>
<proteinExistence type="predicted"/>
<feature type="domain" description="LRRCT" evidence="7">
    <location>
        <begin position="356"/>
        <end position="407"/>
    </location>
</feature>
<dbReference type="Gene3D" id="3.80.10.10">
    <property type="entry name" value="Ribonuclease Inhibitor"/>
    <property type="match status" value="2"/>
</dbReference>
<dbReference type="PROSITE" id="PS51450">
    <property type="entry name" value="LRR"/>
    <property type="match status" value="1"/>
</dbReference>
<feature type="domain" description="LRRNT" evidence="6">
    <location>
        <begin position="26"/>
        <end position="62"/>
    </location>
</feature>
<keyword evidence="4" id="KW-0812">Transmembrane</keyword>
<evidence type="ECO:0000256" key="1">
    <source>
        <dbReference type="ARBA" id="ARBA00022614"/>
    </source>
</evidence>
<dbReference type="InterPro" id="IPR003591">
    <property type="entry name" value="Leu-rich_rpt_typical-subtyp"/>
</dbReference>
<dbReference type="SUPFAM" id="SSF52058">
    <property type="entry name" value="L domain-like"/>
    <property type="match status" value="1"/>
</dbReference>
<keyword evidence="4" id="KW-1133">Transmembrane helix</keyword>
<dbReference type="SMART" id="SM00013">
    <property type="entry name" value="LRRNT"/>
    <property type="match status" value="1"/>
</dbReference>
<evidence type="ECO:0000313" key="9">
    <source>
        <dbReference type="Proteomes" id="UP001642483"/>
    </source>
</evidence>
<dbReference type="Pfam" id="PF13855">
    <property type="entry name" value="LRR_8"/>
    <property type="match status" value="3"/>
</dbReference>
<keyword evidence="3" id="KW-0677">Repeat</keyword>
<dbReference type="Proteomes" id="UP001642483">
    <property type="component" value="Unassembled WGS sequence"/>
</dbReference>
<dbReference type="InterPro" id="IPR000372">
    <property type="entry name" value="LRRNT"/>
</dbReference>
<evidence type="ECO:0000259" key="7">
    <source>
        <dbReference type="SMART" id="SM00082"/>
    </source>
</evidence>
<dbReference type="EMBL" id="CAWYQH010000002">
    <property type="protein sequence ID" value="CAK8673351.1"/>
    <property type="molecule type" value="Genomic_DNA"/>
</dbReference>
<keyword evidence="4" id="KW-0472">Membrane</keyword>
<dbReference type="PANTHER" id="PTHR24366:SF129">
    <property type="entry name" value="LEUCINE RICH REPEAT CONTAINING 24"/>
    <property type="match status" value="1"/>
</dbReference>
<feature type="chain" id="PRO_5046260121" evidence="5">
    <location>
        <begin position="27"/>
        <end position="468"/>
    </location>
</feature>